<proteinExistence type="predicted"/>
<gene>
    <name evidence="5" type="ORF">GCM10009737_36360</name>
</gene>
<keyword evidence="2" id="KW-0812">Transmembrane</keyword>
<evidence type="ECO:0000256" key="2">
    <source>
        <dbReference type="ARBA" id="ARBA00022692"/>
    </source>
</evidence>
<keyword evidence="3" id="KW-1133">Transmembrane helix</keyword>
<evidence type="ECO:0000256" key="1">
    <source>
        <dbReference type="ARBA" id="ARBA00004141"/>
    </source>
</evidence>
<dbReference type="Proteomes" id="UP001501612">
    <property type="component" value="Unassembled WGS sequence"/>
</dbReference>
<keyword evidence="6" id="KW-1185">Reference proteome</keyword>
<dbReference type="EMBL" id="BAAAMY010000014">
    <property type="protein sequence ID" value="GAA1931102.1"/>
    <property type="molecule type" value="Genomic_DNA"/>
</dbReference>
<evidence type="ECO:0000256" key="3">
    <source>
        <dbReference type="ARBA" id="ARBA00022989"/>
    </source>
</evidence>
<dbReference type="InterPro" id="IPR032808">
    <property type="entry name" value="DoxX"/>
</dbReference>
<dbReference type="Pfam" id="PF07681">
    <property type="entry name" value="DoxX"/>
    <property type="match status" value="1"/>
</dbReference>
<evidence type="ECO:0000313" key="6">
    <source>
        <dbReference type="Proteomes" id="UP001501612"/>
    </source>
</evidence>
<protein>
    <submittedName>
        <fullName evidence="5">DoxX family membrane protein</fullName>
    </submittedName>
</protein>
<evidence type="ECO:0000313" key="5">
    <source>
        <dbReference type="EMBL" id="GAA1931102.1"/>
    </source>
</evidence>
<comment type="caution">
    <text evidence="5">The sequence shown here is derived from an EMBL/GenBank/DDBJ whole genome shotgun (WGS) entry which is preliminary data.</text>
</comment>
<sequence length="162" mass="16827">MFFVGGLNALRNAESLAPKAAPVTDRIVPAAQKAAPTAPIPEDTTTLVRVNAVVQLVGAAALATGRFPRLSSTVLAASLVPTTIAGHPFWAESDPAAARAQRLQFVKNVSTLGGLLLAGVDTEGRPGVAWRARRAAKDVRREAKHLGHDVQNAARLAAAKAT</sequence>
<keyword evidence="4" id="KW-0472">Membrane</keyword>
<evidence type="ECO:0000256" key="4">
    <source>
        <dbReference type="ARBA" id="ARBA00023136"/>
    </source>
</evidence>
<reference evidence="5 6" key="1">
    <citation type="journal article" date="2019" name="Int. J. Syst. Evol. Microbiol.">
        <title>The Global Catalogue of Microorganisms (GCM) 10K type strain sequencing project: providing services to taxonomists for standard genome sequencing and annotation.</title>
        <authorList>
            <consortium name="The Broad Institute Genomics Platform"/>
            <consortium name="The Broad Institute Genome Sequencing Center for Infectious Disease"/>
            <person name="Wu L."/>
            <person name="Ma J."/>
        </authorList>
    </citation>
    <scope>NUCLEOTIDE SEQUENCE [LARGE SCALE GENOMIC DNA]</scope>
    <source>
        <strain evidence="5 6">JCM 14046</strain>
    </source>
</reference>
<name>A0ABN2PTA5_9ACTN</name>
<accession>A0ABN2PTA5</accession>
<comment type="subcellular location">
    <subcellularLocation>
        <location evidence="1">Membrane</location>
        <topology evidence="1">Multi-pass membrane protein</topology>
    </subcellularLocation>
</comment>
<organism evidence="5 6">
    <name type="scientific">Nocardioides lentus</name>
    <dbReference type="NCBI Taxonomy" id="338077"/>
    <lineage>
        <taxon>Bacteria</taxon>
        <taxon>Bacillati</taxon>
        <taxon>Actinomycetota</taxon>
        <taxon>Actinomycetes</taxon>
        <taxon>Propionibacteriales</taxon>
        <taxon>Nocardioidaceae</taxon>
        <taxon>Nocardioides</taxon>
    </lineage>
</organism>